<dbReference type="EMBL" id="JADJNC010000004">
    <property type="protein sequence ID" value="MBK7422014.1"/>
    <property type="molecule type" value="Genomic_DNA"/>
</dbReference>
<dbReference type="PIRSF" id="PIRSF000441">
    <property type="entry name" value="CysE"/>
    <property type="match status" value="1"/>
</dbReference>
<dbReference type="AlphaFoldDB" id="A0A9D7IGL4"/>
<organism evidence="5 6">
    <name type="scientific">Candidatus Propionivibrio dominans</name>
    <dbReference type="NCBI Taxonomy" id="2954373"/>
    <lineage>
        <taxon>Bacteria</taxon>
        <taxon>Pseudomonadati</taxon>
        <taxon>Pseudomonadota</taxon>
        <taxon>Betaproteobacteria</taxon>
        <taxon>Rhodocyclales</taxon>
        <taxon>Rhodocyclaceae</taxon>
        <taxon>Propionivibrio</taxon>
    </lineage>
</organism>
<evidence type="ECO:0000256" key="2">
    <source>
        <dbReference type="ARBA" id="ARBA00022679"/>
    </source>
</evidence>
<reference evidence="5" key="1">
    <citation type="submission" date="2020-10" db="EMBL/GenBank/DDBJ databases">
        <title>Connecting structure to function with the recovery of over 1000 high-quality activated sludge metagenome-assembled genomes encoding full-length rRNA genes using long-read sequencing.</title>
        <authorList>
            <person name="Singleton C.M."/>
            <person name="Petriglieri F."/>
            <person name="Kristensen J.M."/>
            <person name="Kirkegaard R.H."/>
            <person name="Michaelsen T.Y."/>
            <person name="Andersen M.H."/>
            <person name="Karst S.M."/>
            <person name="Dueholm M.S."/>
            <person name="Nielsen P.H."/>
            <person name="Albertsen M."/>
        </authorList>
    </citation>
    <scope>NUCLEOTIDE SEQUENCE</scope>
    <source>
        <strain evidence="5">EsbW_18-Q3-R4-48_MAXAC.044</strain>
    </source>
</reference>
<proteinExistence type="inferred from homology"/>
<dbReference type="SUPFAM" id="SSF51161">
    <property type="entry name" value="Trimeric LpxA-like enzymes"/>
    <property type="match status" value="1"/>
</dbReference>
<dbReference type="PANTHER" id="PTHR42811">
    <property type="entry name" value="SERINE ACETYLTRANSFERASE"/>
    <property type="match status" value="1"/>
</dbReference>
<dbReference type="InterPro" id="IPR011004">
    <property type="entry name" value="Trimer_LpxA-like_sf"/>
</dbReference>
<dbReference type="GO" id="GO:0009001">
    <property type="term" value="F:serine O-acetyltransferase activity"/>
    <property type="evidence" value="ECO:0007669"/>
    <property type="project" value="UniProtKB-EC"/>
</dbReference>
<gene>
    <name evidence="5" type="ORF">IPJ48_02340</name>
</gene>
<keyword evidence="2 4" id="KW-0808">Transferase</keyword>
<dbReference type="Gene3D" id="2.160.10.10">
    <property type="entry name" value="Hexapeptide repeat proteins"/>
    <property type="match status" value="1"/>
</dbReference>
<evidence type="ECO:0000256" key="1">
    <source>
        <dbReference type="ARBA" id="ARBA00007274"/>
    </source>
</evidence>
<accession>A0A9D7IGL4</accession>
<dbReference type="GO" id="GO:0005737">
    <property type="term" value="C:cytoplasm"/>
    <property type="evidence" value="ECO:0007669"/>
    <property type="project" value="InterPro"/>
</dbReference>
<dbReference type="Proteomes" id="UP000886602">
    <property type="component" value="Unassembled WGS sequence"/>
</dbReference>
<protein>
    <recommendedName>
        <fullName evidence="4">Serine acetyltransferase</fullName>
        <ecNumber evidence="4">2.3.1.30</ecNumber>
    </recommendedName>
</protein>
<sequence>MRGHCGTVTSLMLLVTCFNPRMVPVVLLRLTEFFHVHHLGFIAKIFSILNVVFFGIEVSPQVQIGGGLFLPHTVGTVIGAERIGDNCTIMQGVTLGKSDPEMGFTLSERPVIGNDVFMGAGAKLIGRITVGDHARIGANAVVLCDVPAYAVAVGVPATIIERQVTDKPETEHETTGH</sequence>
<dbReference type="InterPro" id="IPR005881">
    <property type="entry name" value="Ser_O-AcTrfase"/>
</dbReference>
<dbReference type="InterPro" id="IPR045304">
    <property type="entry name" value="LbH_SAT"/>
</dbReference>
<comment type="similarity">
    <text evidence="1 4">Belongs to the transferase hexapeptide repeat family.</text>
</comment>
<name>A0A9D7IGL4_9RHOO</name>
<evidence type="ECO:0000256" key="4">
    <source>
        <dbReference type="PIRNR" id="PIRNR000441"/>
    </source>
</evidence>
<dbReference type="InterPro" id="IPR001451">
    <property type="entry name" value="Hexapep"/>
</dbReference>
<dbReference type="Pfam" id="PF00132">
    <property type="entry name" value="Hexapep"/>
    <property type="match status" value="1"/>
</dbReference>
<evidence type="ECO:0000313" key="5">
    <source>
        <dbReference type="EMBL" id="MBK7422014.1"/>
    </source>
</evidence>
<dbReference type="EC" id="2.3.1.30" evidence="4"/>
<dbReference type="GO" id="GO:0006535">
    <property type="term" value="P:cysteine biosynthetic process from serine"/>
    <property type="evidence" value="ECO:0007669"/>
    <property type="project" value="InterPro"/>
</dbReference>
<evidence type="ECO:0000256" key="3">
    <source>
        <dbReference type="ARBA" id="ARBA00023315"/>
    </source>
</evidence>
<comment type="catalytic activity">
    <reaction evidence="4">
        <text>L-serine + acetyl-CoA = O-acetyl-L-serine + CoA</text>
        <dbReference type="Rhea" id="RHEA:24560"/>
        <dbReference type="ChEBI" id="CHEBI:33384"/>
        <dbReference type="ChEBI" id="CHEBI:57287"/>
        <dbReference type="ChEBI" id="CHEBI:57288"/>
        <dbReference type="ChEBI" id="CHEBI:58340"/>
        <dbReference type="EC" id="2.3.1.30"/>
    </reaction>
</comment>
<keyword evidence="3 4" id="KW-0012">Acyltransferase</keyword>
<evidence type="ECO:0000313" key="6">
    <source>
        <dbReference type="Proteomes" id="UP000886602"/>
    </source>
</evidence>
<comment type="caution">
    <text evidence="5">The sequence shown here is derived from an EMBL/GenBank/DDBJ whole genome shotgun (WGS) entry which is preliminary data.</text>
</comment>
<dbReference type="CDD" id="cd03354">
    <property type="entry name" value="LbH_SAT"/>
    <property type="match status" value="1"/>
</dbReference>